<comment type="caution">
    <text evidence="1">The sequence shown here is derived from an EMBL/GenBank/DDBJ whole genome shotgun (WGS) entry which is preliminary data.</text>
</comment>
<dbReference type="EMBL" id="JAWHQM010000028">
    <property type="protein sequence ID" value="KAK5632962.1"/>
    <property type="molecule type" value="Genomic_DNA"/>
</dbReference>
<reference evidence="1 2" key="1">
    <citation type="submission" date="2023-10" db="EMBL/GenBank/DDBJ databases">
        <title>Draft genome sequence of Xylaria bambusicola isolate GMP-LS, the root and basal stem rot pathogen of sugarcane in Indonesia.</title>
        <authorList>
            <person name="Selvaraj P."/>
            <person name="Muralishankar V."/>
            <person name="Muruganantham S."/>
            <person name="Sp S."/>
            <person name="Haryani S."/>
            <person name="Lau K.J.X."/>
            <person name="Naqvi N.I."/>
        </authorList>
    </citation>
    <scope>NUCLEOTIDE SEQUENCE [LARGE SCALE GENOMIC DNA]</scope>
    <source>
        <strain evidence="1">GMP-LS</strain>
    </source>
</reference>
<evidence type="ECO:0000313" key="2">
    <source>
        <dbReference type="Proteomes" id="UP001305414"/>
    </source>
</evidence>
<gene>
    <name evidence="1" type="ORF">RRF57_008677</name>
</gene>
<organism evidence="1 2">
    <name type="scientific">Xylaria bambusicola</name>
    <dbReference type="NCBI Taxonomy" id="326684"/>
    <lineage>
        <taxon>Eukaryota</taxon>
        <taxon>Fungi</taxon>
        <taxon>Dikarya</taxon>
        <taxon>Ascomycota</taxon>
        <taxon>Pezizomycotina</taxon>
        <taxon>Sordariomycetes</taxon>
        <taxon>Xylariomycetidae</taxon>
        <taxon>Xylariales</taxon>
        <taxon>Xylariaceae</taxon>
        <taxon>Xylaria</taxon>
    </lineage>
</organism>
<protein>
    <submittedName>
        <fullName evidence="1">Uncharacterized protein</fullName>
    </submittedName>
</protein>
<evidence type="ECO:0000313" key="1">
    <source>
        <dbReference type="EMBL" id="KAK5632962.1"/>
    </source>
</evidence>
<dbReference type="Proteomes" id="UP001305414">
    <property type="component" value="Unassembled WGS sequence"/>
</dbReference>
<sequence length="62" mass="6389">MGISKAREEGSSVTDLLQAFEIDPSHPGPAYSKATVFPQPAATVANAKNVNTGSLNFIATGI</sequence>
<name>A0AAN7Z8H9_9PEZI</name>
<accession>A0AAN7Z8H9</accession>
<keyword evidence="2" id="KW-1185">Reference proteome</keyword>
<proteinExistence type="predicted"/>
<dbReference type="AlphaFoldDB" id="A0AAN7Z8H9"/>